<evidence type="ECO:0000313" key="2">
    <source>
        <dbReference type="Proteomes" id="UP000821865"/>
    </source>
</evidence>
<organism evidence="1 2">
    <name type="scientific">Dermacentor silvarum</name>
    <name type="common">Tick</name>
    <dbReference type="NCBI Taxonomy" id="543639"/>
    <lineage>
        <taxon>Eukaryota</taxon>
        <taxon>Metazoa</taxon>
        <taxon>Ecdysozoa</taxon>
        <taxon>Arthropoda</taxon>
        <taxon>Chelicerata</taxon>
        <taxon>Arachnida</taxon>
        <taxon>Acari</taxon>
        <taxon>Parasitiformes</taxon>
        <taxon>Ixodida</taxon>
        <taxon>Ixodoidea</taxon>
        <taxon>Ixodidae</taxon>
        <taxon>Rhipicephalinae</taxon>
        <taxon>Dermacentor</taxon>
    </lineage>
</organism>
<comment type="caution">
    <text evidence="1">The sequence shown here is derived from an EMBL/GenBank/DDBJ whole genome shotgun (WGS) entry which is preliminary data.</text>
</comment>
<accession>A0ACB8CIX6</accession>
<gene>
    <name evidence="1" type="ORF">HPB49_000691</name>
</gene>
<proteinExistence type="predicted"/>
<dbReference type="Proteomes" id="UP000821865">
    <property type="component" value="Chromosome 6"/>
</dbReference>
<reference evidence="1" key="1">
    <citation type="submission" date="2020-05" db="EMBL/GenBank/DDBJ databases">
        <title>Large-scale comparative analyses of tick genomes elucidate their genetic diversity and vector capacities.</title>
        <authorList>
            <person name="Jia N."/>
            <person name="Wang J."/>
            <person name="Shi W."/>
            <person name="Du L."/>
            <person name="Sun Y."/>
            <person name="Zhan W."/>
            <person name="Jiang J."/>
            <person name="Wang Q."/>
            <person name="Zhang B."/>
            <person name="Ji P."/>
            <person name="Sakyi L.B."/>
            <person name="Cui X."/>
            <person name="Yuan T."/>
            <person name="Jiang B."/>
            <person name="Yang W."/>
            <person name="Lam T.T.-Y."/>
            <person name="Chang Q."/>
            <person name="Ding S."/>
            <person name="Wang X."/>
            <person name="Zhu J."/>
            <person name="Ruan X."/>
            <person name="Zhao L."/>
            <person name="Wei J."/>
            <person name="Que T."/>
            <person name="Du C."/>
            <person name="Cheng J."/>
            <person name="Dai P."/>
            <person name="Han X."/>
            <person name="Huang E."/>
            <person name="Gao Y."/>
            <person name="Liu J."/>
            <person name="Shao H."/>
            <person name="Ye R."/>
            <person name="Li L."/>
            <person name="Wei W."/>
            <person name="Wang X."/>
            <person name="Wang C."/>
            <person name="Yang T."/>
            <person name="Huo Q."/>
            <person name="Li W."/>
            <person name="Guo W."/>
            <person name="Chen H."/>
            <person name="Zhou L."/>
            <person name="Ni X."/>
            <person name="Tian J."/>
            <person name="Zhou Y."/>
            <person name="Sheng Y."/>
            <person name="Liu T."/>
            <person name="Pan Y."/>
            <person name="Xia L."/>
            <person name="Li J."/>
            <person name="Zhao F."/>
            <person name="Cao W."/>
        </authorList>
    </citation>
    <scope>NUCLEOTIDE SEQUENCE</scope>
    <source>
        <strain evidence="1">Dsil-2018</strain>
    </source>
</reference>
<keyword evidence="2" id="KW-1185">Reference proteome</keyword>
<dbReference type="EMBL" id="CM023475">
    <property type="protein sequence ID" value="KAH7944790.1"/>
    <property type="molecule type" value="Genomic_DNA"/>
</dbReference>
<sequence>MGEDLRVTVRQLEADLKQAAEIGKTLITKNGHLEEELEHTHKRYVAKVEKLEQELHSTRMKLECSIETEKCLSADLEHARDQLAKSKKESLACQAALKKLQAVLDEKDNTLSDKAFVAEIEKLQKQVRRLEEQLCESRQMNERLLSHNTSATASSPDALDSSRAACEQEMHLVIGQLHNEIDELKAEKEAALQHLGEAEDRLKATLDDLSAQKTLCQNQEDECAELRAQLESLQMDQLDPKRRGNSLFSEVEDRRLKQEQELLSIRTRYRALQEQERFLREEVRRTRNQMALILATGSVNKADARQLRLLQETLTSTNAEISRLTGALARQTSEQASLDNVLSDGNPLAGLLKMERQRVRELEKERAALLKSISERQLREDRLLRETHEAAQKAEALEARLLKAMVRKSEEQPLSAGLEHRKEVYENLGMVEDKPPVLREVIPMQPKAETIVTLASKSADSSEGCGETESKGRSGARPKVTFEERCTKENEPDTEADSKKFKRRGTVVKPKLQVQNSGKVVTEVPECKQQ</sequence>
<protein>
    <submittedName>
        <fullName evidence="1">Uncharacterized protein</fullName>
    </submittedName>
</protein>
<evidence type="ECO:0000313" key="1">
    <source>
        <dbReference type="EMBL" id="KAH7944790.1"/>
    </source>
</evidence>
<name>A0ACB8CIX6_DERSI</name>